<dbReference type="Gene3D" id="3.40.710.10">
    <property type="entry name" value="DD-peptidase/beta-lactamase superfamily"/>
    <property type="match status" value="1"/>
</dbReference>
<proteinExistence type="predicted"/>
<dbReference type="SUPFAM" id="SSF56601">
    <property type="entry name" value="beta-lactamase/transpeptidase-like"/>
    <property type="match status" value="1"/>
</dbReference>
<dbReference type="GO" id="GO:0008233">
    <property type="term" value="F:peptidase activity"/>
    <property type="evidence" value="ECO:0007669"/>
    <property type="project" value="TreeGrafter"/>
</dbReference>
<evidence type="ECO:0000259" key="2">
    <source>
        <dbReference type="Pfam" id="PF00144"/>
    </source>
</evidence>
<dbReference type="InterPro" id="IPR006311">
    <property type="entry name" value="TAT_signal"/>
</dbReference>
<dbReference type="InterPro" id="IPR052794">
    <property type="entry name" value="Mito_Ser_Protease_LACTB"/>
</dbReference>
<keyword evidence="3" id="KW-0378">Hydrolase</keyword>
<dbReference type="AlphaFoldDB" id="A0A4T3F529"/>
<feature type="domain" description="Beta-lactamase-related" evidence="2">
    <location>
        <begin position="46"/>
        <end position="378"/>
    </location>
</feature>
<dbReference type="PROSITE" id="PS51318">
    <property type="entry name" value="TAT"/>
    <property type="match status" value="1"/>
</dbReference>
<sequence>MDRMARGGISRRTFTTGAALGAMAAPAMARAQMSGSVATNPAAATVLDALLDEHPIPAISGAVVRDGELVWAEARGMADLEHEVGATPETIFRLGSVSKVVTAAIGARLAAAGVVDLDAPIGTLRPELPEHHRATTLRQLYSHQGGVRHYTALDLSPMSPTGSVDAKIFPRTEDALAIFIADPLVAEPGTSVNYSTFGYTLISALLESASGASFVELIRREVAAPLGLATLAAEDGFAIVSDRVSFYDPAAMYRAVVPDLPLPEDATVINSLPSMASYKYAGGGMQATAADVASFGAAQLAGSFLGDGARDTLFTAVTEADDRMPALGLGWRIDSHDMLGRRFHHAGNMQGCRAQLALYPDHGLSVALMSNLGGTPGPILNYTDRIAAGFIA</sequence>
<dbReference type="Pfam" id="PF00144">
    <property type="entry name" value="Beta-lactamase"/>
    <property type="match status" value="1"/>
</dbReference>
<dbReference type="PANTHER" id="PTHR46520:SF1">
    <property type="entry name" value="SERINE BETA-LACTAMASE-LIKE PROTEIN LACTB, MITOCHONDRIAL"/>
    <property type="match status" value="1"/>
</dbReference>
<accession>A0A4T3F529</accession>
<organism evidence="3 4">
    <name type="scientific">Alteraurantiacibacter aquimixticola</name>
    <dbReference type="NCBI Taxonomy" id="2489173"/>
    <lineage>
        <taxon>Bacteria</taxon>
        <taxon>Pseudomonadati</taxon>
        <taxon>Pseudomonadota</taxon>
        <taxon>Alphaproteobacteria</taxon>
        <taxon>Sphingomonadales</taxon>
        <taxon>Erythrobacteraceae</taxon>
        <taxon>Alteraurantiacibacter</taxon>
    </lineage>
</organism>
<reference evidence="3 4" key="1">
    <citation type="submission" date="2019-04" db="EMBL/GenBank/DDBJ databases">
        <title>Altererythrobacter aquimixticola sp. nov., isolated from sediment of junction between the ocean and a freshwater spring.</title>
        <authorList>
            <person name="Yoon J.-H."/>
        </authorList>
    </citation>
    <scope>NUCLEOTIDE SEQUENCE [LARGE SCALE GENOMIC DNA]</scope>
    <source>
        <strain evidence="3 4">SSKS-13</strain>
    </source>
</reference>
<gene>
    <name evidence="3" type="ORF">E5222_10195</name>
</gene>
<dbReference type="InterPro" id="IPR012338">
    <property type="entry name" value="Beta-lactam/transpept-like"/>
</dbReference>
<evidence type="ECO:0000313" key="3">
    <source>
        <dbReference type="EMBL" id="TIX50618.1"/>
    </source>
</evidence>
<protein>
    <submittedName>
        <fullName evidence="3">Class A beta-lactamase-related serine hydrolase</fullName>
    </submittedName>
</protein>
<name>A0A4T3F529_9SPHN</name>
<evidence type="ECO:0000256" key="1">
    <source>
        <dbReference type="SAM" id="SignalP"/>
    </source>
</evidence>
<dbReference type="OrthoDB" id="9804448at2"/>
<feature type="signal peptide" evidence="1">
    <location>
        <begin position="1"/>
        <end position="29"/>
    </location>
</feature>
<dbReference type="RefSeq" id="WP_136693638.1">
    <property type="nucleotide sequence ID" value="NZ_SSHH01000002.1"/>
</dbReference>
<dbReference type="GO" id="GO:0019216">
    <property type="term" value="P:regulation of lipid metabolic process"/>
    <property type="evidence" value="ECO:0007669"/>
    <property type="project" value="TreeGrafter"/>
</dbReference>
<keyword evidence="4" id="KW-1185">Reference proteome</keyword>
<evidence type="ECO:0000313" key="4">
    <source>
        <dbReference type="Proteomes" id="UP000309389"/>
    </source>
</evidence>
<keyword evidence="1" id="KW-0732">Signal</keyword>
<dbReference type="PANTHER" id="PTHR46520">
    <property type="entry name" value="SERINE BETA-LACTAMASE-LIKE PROTEIN LACTB, MITOCHONDRIAL"/>
    <property type="match status" value="1"/>
</dbReference>
<dbReference type="EMBL" id="SSHH01000002">
    <property type="protein sequence ID" value="TIX50618.1"/>
    <property type="molecule type" value="Genomic_DNA"/>
</dbReference>
<dbReference type="GO" id="GO:0006508">
    <property type="term" value="P:proteolysis"/>
    <property type="evidence" value="ECO:0007669"/>
    <property type="project" value="TreeGrafter"/>
</dbReference>
<dbReference type="Proteomes" id="UP000309389">
    <property type="component" value="Unassembled WGS sequence"/>
</dbReference>
<dbReference type="InterPro" id="IPR001466">
    <property type="entry name" value="Beta-lactam-related"/>
</dbReference>
<feature type="chain" id="PRO_5020949082" evidence="1">
    <location>
        <begin position="30"/>
        <end position="392"/>
    </location>
</feature>
<comment type="caution">
    <text evidence="3">The sequence shown here is derived from an EMBL/GenBank/DDBJ whole genome shotgun (WGS) entry which is preliminary data.</text>
</comment>